<feature type="non-terminal residue" evidence="1">
    <location>
        <position position="1"/>
    </location>
</feature>
<evidence type="ECO:0000313" key="2">
    <source>
        <dbReference type="Proteomes" id="UP000440732"/>
    </source>
</evidence>
<proteinExistence type="predicted"/>
<reference evidence="1 2" key="1">
    <citation type="submission" date="2018-08" db="EMBL/GenBank/DDBJ databases">
        <title>Genomic investigation of the strawberry pathogen Phytophthora fragariae indicates pathogenicity is determined by transcriptional variation in three key races.</title>
        <authorList>
            <person name="Adams T.M."/>
            <person name="Armitage A.D."/>
            <person name="Sobczyk M.K."/>
            <person name="Bates H.J."/>
            <person name="Dunwell J.M."/>
            <person name="Nellist C.F."/>
            <person name="Harrison R.J."/>
        </authorList>
    </citation>
    <scope>NUCLEOTIDE SEQUENCE [LARGE SCALE GENOMIC DNA]</scope>
    <source>
        <strain evidence="1 2">NOV-5</strain>
    </source>
</reference>
<name>A0A6A3PG27_9STRA</name>
<sequence>SGSIVVVICFVLGCYVTYTTGKELFAPSDDEAEFPYCAPEFENTVYYNVSAAN</sequence>
<comment type="caution">
    <text evidence="1">The sequence shown here is derived from an EMBL/GenBank/DDBJ whole genome shotgun (WGS) entry which is preliminary data.</text>
</comment>
<evidence type="ECO:0000313" key="1">
    <source>
        <dbReference type="EMBL" id="KAE9055642.1"/>
    </source>
</evidence>
<gene>
    <name evidence="1" type="ORF">PF006_g32901</name>
</gene>
<protein>
    <submittedName>
        <fullName evidence="1">Uncharacterized protein</fullName>
    </submittedName>
</protein>
<dbReference type="AlphaFoldDB" id="A0A6A3PG27"/>
<dbReference type="EMBL" id="QXGA01010212">
    <property type="protein sequence ID" value="KAE9055642.1"/>
    <property type="molecule type" value="Genomic_DNA"/>
</dbReference>
<accession>A0A6A3PG27</accession>
<dbReference type="Proteomes" id="UP000440732">
    <property type="component" value="Unassembled WGS sequence"/>
</dbReference>
<organism evidence="1 2">
    <name type="scientific">Phytophthora fragariae</name>
    <dbReference type="NCBI Taxonomy" id="53985"/>
    <lineage>
        <taxon>Eukaryota</taxon>
        <taxon>Sar</taxon>
        <taxon>Stramenopiles</taxon>
        <taxon>Oomycota</taxon>
        <taxon>Peronosporomycetes</taxon>
        <taxon>Peronosporales</taxon>
        <taxon>Peronosporaceae</taxon>
        <taxon>Phytophthora</taxon>
    </lineage>
</organism>